<protein>
    <submittedName>
        <fullName evidence="2">Uncharacterized protein</fullName>
    </submittedName>
</protein>
<evidence type="ECO:0000313" key="2">
    <source>
        <dbReference type="EnsemblMetazoa" id="CJA27907.1"/>
    </source>
</evidence>
<accession>A0A8R1IDM1</accession>
<keyword evidence="1" id="KW-0732">Signal</keyword>
<organism evidence="2 3">
    <name type="scientific">Caenorhabditis japonica</name>
    <dbReference type="NCBI Taxonomy" id="281687"/>
    <lineage>
        <taxon>Eukaryota</taxon>
        <taxon>Metazoa</taxon>
        <taxon>Ecdysozoa</taxon>
        <taxon>Nematoda</taxon>
        <taxon>Chromadorea</taxon>
        <taxon>Rhabditida</taxon>
        <taxon>Rhabditina</taxon>
        <taxon>Rhabditomorpha</taxon>
        <taxon>Rhabditoidea</taxon>
        <taxon>Rhabditidae</taxon>
        <taxon>Peloderinae</taxon>
        <taxon>Caenorhabditis</taxon>
    </lineage>
</organism>
<evidence type="ECO:0000256" key="1">
    <source>
        <dbReference type="SAM" id="SignalP"/>
    </source>
</evidence>
<proteinExistence type="predicted"/>
<reference evidence="2" key="2">
    <citation type="submission" date="2022-06" db="UniProtKB">
        <authorList>
            <consortium name="EnsemblMetazoa"/>
        </authorList>
    </citation>
    <scope>IDENTIFICATION</scope>
    <source>
        <strain evidence="2">DF5081</strain>
    </source>
</reference>
<feature type="chain" id="PRO_5035863776" evidence="1">
    <location>
        <begin position="18"/>
        <end position="78"/>
    </location>
</feature>
<evidence type="ECO:0000313" key="3">
    <source>
        <dbReference type="Proteomes" id="UP000005237"/>
    </source>
</evidence>
<dbReference type="AlphaFoldDB" id="A0A8R1IDM1"/>
<feature type="signal peptide" evidence="1">
    <location>
        <begin position="1"/>
        <end position="17"/>
    </location>
</feature>
<keyword evidence="3" id="KW-1185">Reference proteome</keyword>
<name>A0A8R1IDM1_CAEJA</name>
<dbReference type="Proteomes" id="UP000005237">
    <property type="component" value="Unassembled WGS sequence"/>
</dbReference>
<sequence length="78" mass="9150">MISRIVLLLVSLVLCHALVSDISHRFLHRDHDYERRIYEPLYISNDFRLGGSAKLSPLYEMTNSHLLNLADLLRKRTE</sequence>
<reference evidence="3" key="1">
    <citation type="submission" date="2010-08" db="EMBL/GenBank/DDBJ databases">
        <authorList>
            <consortium name="Caenorhabditis japonica Sequencing Consortium"/>
            <person name="Wilson R.K."/>
        </authorList>
    </citation>
    <scope>NUCLEOTIDE SEQUENCE [LARGE SCALE GENOMIC DNA]</scope>
    <source>
        <strain evidence="3">DF5081</strain>
    </source>
</reference>
<dbReference type="EnsemblMetazoa" id="CJA27907.1">
    <property type="protein sequence ID" value="CJA27907.1"/>
    <property type="gene ID" value="WBGene00183480"/>
</dbReference>